<proteinExistence type="predicted"/>
<keyword evidence="3" id="KW-1185">Reference proteome</keyword>
<dbReference type="EMBL" id="FWXY01000028">
    <property type="protein sequence ID" value="SMD06907.1"/>
    <property type="molecule type" value="Genomic_DNA"/>
</dbReference>
<reference evidence="2" key="1">
    <citation type="submission" date="2017-04" db="EMBL/GenBank/DDBJ databases">
        <authorList>
            <person name="Afonso C.L."/>
            <person name="Miller P.J."/>
            <person name="Scott M.A."/>
            <person name="Spackman E."/>
            <person name="Goraichik I."/>
            <person name="Dimitrov K.M."/>
            <person name="Suarez D.L."/>
            <person name="Swayne D.E."/>
        </authorList>
    </citation>
    <scope>NUCLEOTIDE SEQUENCE [LARGE SCALE GENOMIC DNA]</scope>
    <source>
        <strain evidence="2">DSM 3385</strain>
    </source>
</reference>
<accession>A0A1W2EBE4</accession>
<organism evidence="2 3">
    <name type="scientific">Desulfocicer vacuolatum DSM 3385</name>
    <dbReference type="NCBI Taxonomy" id="1121400"/>
    <lineage>
        <taxon>Bacteria</taxon>
        <taxon>Pseudomonadati</taxon>
        <taxon>Thermodesulfobacteriota</taxon>
        <taxon>Desulfobacteria</taxon>
        <taxon>Desulfobacterales</taxon>
        <taxon>Desulfobacteraceae</taxon>
        <taxon>Desulfocicer</taxon>
    </lineage>
</organism>
<dbReference type="Proteomes" id="UP000192418">
    <property type="component" value="Unassembled WGS sequence"/>
</dbReference>
<dbReference type="AlphaFoldDB" id="A0A1W2EBE4"/>
<feature type="region of interest" description="Disordered" evidence="1">
    <location>
        <begin position="1"/>
        <end position="29"/>
    </location>
</feature>
<sequence>MDDTDGKGTEEVNLSGTRTAMGRASGESQ</sequence>
<gene>
    <name evidence="2" type="ORF">SAMN02746065_1286</name>
</gene>
<name>A0A1W2EBE4_9BACT</name>
<protein>
    <submittedName>
        <fullName evidence="2">Uncharacterized protein</fullName>
    </submittedName>
</protein>
<feature type="compositionally biased region" description="Basic and acidic residues" evidence="1">
    <location>
        <begin position="1"/>
        <end position="10"/>
    </location>
</feature>
<evidence type="ECO:0000256" key="1">
    <source>
        <dbReference type="SAM" id="MobiDB-lite"/>
    </source>
</evidence>
<evidence type="ECO:0000313" key="2">
    <source>
        <dbReference type="EMBL" id="SMD06907.1"/>
    </source>
</evidence>
<evidence type="ECO:0000313" key="3">
    <source>
        <dbReference type="Proteomes" id="UP000192418"/>
    </source>
</evidence>